<evidence type="ECO:0000313" key="7">
    <source>
        <dbReference type="Proteomes" id="UP000196710"/>
    </source>
</evidence>
<dbReference type="CDD" id="cd05826">
    <property type="entry name" value="Sortase_B"/>
    <property type="match status" value="1"/>
</dbReference>
<reference evidence="6 8" key="3">
    <citation type="submission" date="2020-11" db="EMBL/GenBank/DDBJ databases">
        <title>Closed and high quality bacterial genomes of the OMM12 community.</title>
        <authorList>
            <person name="Marbouty M."/>
            <person name="Lamy-Besnier Q."/>
            <person name="Debarbieux L."/>
            <person name="Koszul R."/>
        </authorList>
    </citation>
    <scope>NUCLEOTIDE SEQUENCE [LARGE SCALE GENOMIC DNA]</scope>
    <source>
        <strain evidence="6 8">KB18</strain>
    </source>
</reference>
<evidence type="ECO:0000256" key="2">
    <source>
        <dbReference type="PIRSR" id="PIRSR605754-1"/>
    </source>
</evidence>
<gene>
    <name evidence="6" type="primary">srtB</name>
    <name evidence="5" type="ORF">ADH66_06160</name>
    <name evidence="6" type="ORF">I5Q82_16250</name>
</gene>
<reference evidence="5" key="1">
    <citation type="journal article" date="2017" name="Genome Announc.">
        <title>High-Quality Whole-Genome Sequences of the Oligo-Mouse-Microbiota Bacterial Community.</title>
        <authorList>
            <person name="Garzetti D."/>
            <person name="Brugiroux S."/>
            <person name="Bunk B."/>
            <person name="Pukall R."/>
            <person name="McCoy K.D."/>
            <person name="Macpherson A.J."/>
            <person name="Stecher B."/>
        </authorList>
    </citation>
    <scope>NUCLEOTIDE SEQUENCE</scope>
    <source>
        <strain evidence="5">KB18</strain>
    </source>
</reference>
<keyword evidence="4" id="KW-0732">Signal</keyword>
<dbReference type="Pfam" id="PF04203">
    <property type="entry name" value="Sortase"/>
    <property type="match status" value="1"/>
</dbReference>
<evidence type="ECO:0000256" key="1">
    <source>
        <dbReference type="ARBA" id="ARBA00022801"/>
    </source>
</evidence>
<keyword evidence="1 6" id="KW-0378">Hydrolase</keyword>
<dbReference type="NCBIfam" id="TIGR03064">
    <property type="entry name" value="sortase_srtB"/>
    <property type="match status" value="1"/>
</dbReference>
<dbReference type="EMBL" id="CP065321">
    <property type="protein sequence ID" value="QQR29567.1"/>
    <property type="molecule type" value="Genomic_DNA"/>
</dbReference>
<organism evidence="6 8">
    <name type="scientific">Acutalibacter muris</name>
    <dbReference type="NCBI Taxonomy" id="1796620"/>
    <lineage>
        <taxon>Bacteria</taxon>
        <taxon>Bacillati</taxon>
        <taxon>Bacillota</taxon>
        <taxon>Clostridia</taxon>
        <taxon>Eubacteriales</taxon>
        <taxon>Acutalibacteraceae</taxon>
        <taxon>Acutalibacter</taxon>
    </lineage>
</organism>
<name>A0A1Z2XPA1_9FIRM</name>
<dbReference type="InterPro" id="IPR023365">
    <property type="entry name" value="Sortase_dom-sf"/>
</dbReference>
<reference evidence="7" key="2">
    <citation type="submission" date="2017-05" db="EMBL/GenBank/DDBJ databases">
        <title>Improved OligoMM genomes.</title>
        <authorList>
            <person name="Garzetti D."/>
        </authorList>
    </citation>
    <scope>NUCLEOTIDE SEQUENCE [LARGE SCALE GENOMIC DNA]</scope>
    <source>
        <strain evidence="7">KB18</strain>
    </source>
</reference>
<dbReference type="EC" id="3.4.22.71" evidence="6"/>
<evidence type="ECO:0000256" key="3">
    <source>
        <dbReference type="SAM" id="MobiDB-lite"/>
    </source>
</evidence>
<dbReference type="RefSeq" id="WP_066534321.1">
    <property type="nucleotide sequence ID" value="NZ_CP021422.1"/>
</dbReference>
<accession>A0A1Z2XPA1</accession>
<dbReference type="GO" id="GO:0016787">
    <property type="term" value="F:hydrolase activity"/>
    <property type="evidence" value="ECO:0007669"/>
    <property type="project" value="UniProtKB-KW"/>
</dbReference>
<evidence type="ECO:0000313" key="8">
    <source>
        <dbReference type="Proteomes" id="UP000596035"/>
    </source>
</evidence>
<sequence>MKKLIFIVAALVLLAVSGVAAWQVYVPVHEDNMSFNAYEDLRQFARIPTPEPTIQPDTSSSPDFTPTPSSGPEPTLPPTPQVDFDSLRAVNPEIVAWLSIDGTNIDYPVAQHSDNDYYLHHLFTGEWNSSGCLFMDCSNQAGFSDLHTIIYGHHMDNGTMFQKLMDYKDQSFYDEHPTAQLFTPDGTYTVEFFAGYVAGVDGNAWKLDFASDAEFGKWAENAKEKSLFESPVTPTASDRIVTLSTCSYEFYNARLVLHGRLVVD</sequence>
<dbReference type="SUPFAM" id="SSF63817">
    <property type="entry name" value="Sortase"/>
    <property type="match status" value="1"/>
</dbReference>
<evidence type="ECO:0000256" key="4">
    <source>
        <dbReference type="SAM" id="SignalP"/>
    </source>
</evidence>
<feature type="active site" description="Acyl-thioester intermediate" evidence="2">
    <location>
        <position position="246"/>
    </location>
</feature>
<proteinExistence type="predicted"/>
<dbReference type="KEGG" id="amur:ADH66_06160"/>
<dbReference type="InterPro" id="IPR009835">
    <property type="entry name" value="SrtB"/>
</dbReference>
<dbReference type="Gene3D" id="2.40.260.10">
    <property type="entry name" value="Sortase"/>
    <property type="match status" value="1"/>
</dbReference>
<evidence type="ECO:0000313" key="5">
    <source>
        <dbReference type="EMBL" id="ASB40277.1"/>
    </source>
</evidence>
<evidence type="ECO:0000313" key="6">
    <source>
        <dbReference type="EMBL" id="QQR29567.1"/>
    </source>
</evidence>
<feature type="compositionally biased region" description="Pro residues" evidence="3">
    <location>
        <begin position="69"/>
        <end position="80"/>
    </location>
</feature>
<dbReference type="Proteomes" id="UP000196710">
    <property type="component" value="Chromosome"/>
</dbReference>
<dbReference type="InterPro" id="IPR005754">
    <property type="entry name" value="Sortase"/>
</dbReference>
<keyword evidence="7" id="KW-1185">Reference proteome</keyword>
<protein>
    <submittedName>
        <fullName evidence="6">Class B sortase</fullName>
        <ecNumber evidence="6">3.4.22.71</ecNumber>
    </submittedName>
    <submittedName>
        <fullName evidence="5">SrtB family sortase</fullName>
    </submittedName>
</protein>
<dbReference type="AlphaFoldDB" id="A0A1Z2XPA1"/>
<feature type="chain" id="PRO_5044016910" evidence="4">
    <location>
        <begin position="22"/>
        <end position="264"/>
    </location>
</feature>
<feature type="compositionally biased region" description="Low complexity" evidence="3">
    <location>
        <begin position="56"/>
        <end position="68"/>
    </location>
</feature>
<feature type="active site" description="Proton donor/acceptor" evidence="2">
    <location>
        <position position="153"/>
    </location>
</feature>
<feature type="region of interest" description="Disordered" evidence="3">
    <location>
        <begin position="49"/>
        <end position="83"/>
    </location>
</feature>
<dbReference type="Proteomes" id="UP000596035">
    <property type="component" value="Chromosome"/>
</dbReference>
<feature type="signal peptide" evidence="4">
    <location>
        <begin position="1"/>
        <end position="21"/>
    </location>
</feature>
<dbReference type="EMBL" id="CP021422">
    <property type="protein sequence ID" value="ASB40277.1"/>
    <property type="molecule type" value="Genomic_DNA"/>
</dbReference>